<dbReference type="OrthoDB" id="1097361at2"/>
<dbReference type="InterPro" id="IPR027417">
    <property type="entry name" value="P-loop_NTPase"/>
</dbReference>
<name>A0A1T5GP55_9SPHI</name>
<dbReference type="GO" id="GO:0005829">
    <property type="term" value="C:cytosol"/>
    <property type="evidence" value="ECO:0007669"/>
    <property type="project" value="TreeGrafter"/>
</dbReference>
<keyword evidence="4" id="KW-0812">Transmembrane</keyword>
<dbReference type="RefSeq" id="WP_079645866.1">
    <property type="nucleotide sequence ID" value="NZ_FUZF01000029.1"/>
</dbReference>
<gene>
    <name evidence="6" type="ORF">SAMN05660841_04241</name>
</gene>
<protein>
    <submittedName>
        <fullName evidence="6">MutS domain V</fullName>
    </submittedName>
</protein>
<dbReference type="GO" id="GO:0030983">
    <property type="term" value="F:mismatched DNA binding"/>
    <property type="evidence" value="ECO:0007669"/>
    <property type="project" value="InterPro"/>
</dbReference>
<evidence type="ECO:0000256" key="3">
    <source>
        <dbReference type="ARBA" id="ARBA00023125"/>
    </source>
</evidence>
<evidence type="ECO:0000313" key="6">
    <source>
        <dbReference type="EMBL" id="SKC10183.1"/>
    </source>
</evidence>
<dbReference type="GO" id="GO:0005524">
    <property type="term" value="F:ATP binding"/>
    <property type="evidence" value="ECO:0007669"/>
    <property type="project" value="UniProtKB-KW"/>
</dbReference>
<dbReference type="Gene3D" id="3.40.50.300">
    <property type="entry name" value="P-loop containing nucleotide triphosphate hydrolases"/>
    <property type="match status" value="1"/>
</dbReference>
<dbReference type="Pfam" id="PF00488">
    <property type="entry name" value="MutS_V"/>
    <property type="match status" value="1"/>
</dbReference>
<evidence type="ECO:0000256" key="4">
    <source>
        <dbReference type="SAM" id="Phobius"/>
    </source>
</evidence>
<reference evidence="7" key="1">
    <citation type="submission" date="2017-02" db="EMBL/GenBank/DDBJ databases">
        <authorList>
            <person name="Varghese N."/>
            <person name="Submissions S."/>
        </authorList>
    </citation>
    <scope>NUCLEOTIDE SEQUENCE [LARGE SCALE GENOMIC DNA]</scope>
    <source>
        <strain evidence="7">DSM 24091</strain>
    </source>
</reference>
<keyword evidence="4" id="KW-0472">Membrane</keyword>
<accession>A0A1T5GP55</accession>
<dbReference type="GO" id="GO:0006298">
    <property type="term" value="P:mismatch repair"/>
    <property type="evidence" value="ECO:0007669"/>
    <property type="project" value="InterPro"/>
</dbReference>
<dbReference type="PANTHER" id="PTHR11361:SF99">
    <property type="entry name" value="DNA MISMATCH REPAIR PROTEIN"/>
    <property type="match status" value="1"/>
</dbReference>
<evidence type="ECO:0000313" key="7">
    <source>
        <dbReference type="Proteomes" id="UP000190150"/>
    </source>
</evidence>
<proteinExistence type="predicted"/>
<keyword evidence="7" id="KW-1185">Reference proteome</keyword>
<dbReference type="EMBL" id="FUZF01000029">
    <property type="protein sequence ID" value="SKC10183.1"/>
    <property type="molecule type" value="Genomic_DNA"/>
</dbReference>
<feature type="domain" description="DNA mismatch repair proteins mutS family" evidence="5">
    <location>
        <begin position="421"/>
        <end position="592"/>
    </location>
</feature>
<sequence>MKDLYHENIKRAEVELSSLEKKINTNSLLRLAIILIGGGVLFKIFQLNNIWFLLIAVLVIILSFAYLVLRQSRLEKSKAEAAAFLRVNQNEVSLNASGVNMYNGGEIYDNGKHPYVSDLDVFGPKSLFAKINRAATADGVERLASWFIAAGSKQQILDRQKASSELHNKGEWIQELQTKLLFNLGQKTNIRTFLSRYLQDGALNFGSAALRFYVPIAPYLLLIGVLVSLFITPIWNILLLVGIAHLGWTLALAGKVSYFSSRIDKIGATLIAYSDAVRMIEEEEFASEMNKALQASLQTDNHENLSVAFRRLGALVDKLDARNNMLIGSILNIIFLWDFRQVLAIVKWKKSYEDNILNTFDIVADFEALVSLAVLKRNHPEWTTPVLLDDIHKDALVAVKINHPLIPVGKAVANDYTSKDHRIALVTGSNMAGKSTFLRTVGINAVLAYAGAVVCAEKLELPIYSIVSYMRIKDDLNESTSTFKAELDRMKFILELVAERDDTFVLIDEMLRGTNSVDKYLGSRAIIKKLIAMDGKGMVATHDLQLASLQDEYTGILKNYHFDIQVEQGEMLFDYKLKDGKCTIFNASLLLKGIGVEVGS</sequence>
<feature type="transmembrane region" description="Helical" evidence="4">
    <location>
        <begin position="28"/>
        <end position="45"/>
    </location>
</feature>
<feature type="transmembrane region" description="Helical" evidence="4">
    <location>
        <begin position="212"/>
        <end position="231"/>
    </location>
</feature>
<keyword evidence="3" id="KW-0238">DNA-binding</keyword>
<dbReference type="SUPFAM" id="SSF52540">
    <property type="entry name" value="P-loop containing nucleoside triphosphate hydrolases"/>
    <property type="match status" value="1"/>
</dbReference>
<dbReference type="AlphaFoldDB" id="A0A1T5GP55"/>
<evidence type="ECO:0000259" key="5">
    <source>
        <dbReference type="SMART" id="SM00534"/>
    </source>
</evidence>
<keyword evidence="4" id="KW-1133">Transmembrane helix</keyword>
<dbReference type="InterPro" id="IPR045076">
    <property type="entry name" value="MutS"/>
</dbReference>
<keyword evidence="2" id="KW-0067">ATP-binding</keyword>
<dbReference type="GO" id="GO:0140664">
    <property type="term" value="F:ATP-dependent DNA damage sensor activity"/>
    <property type="evidence" value="ECO:0007669"/>
    <property type="project" value="InterPro"/>
</dbReference>
<evidence type="ECO:0000256" key="2">
    <source>
        <dbReference type="ARBA" id="ARBA00022840"/>
    </source>
</evidence>
<feature type="transmembrane region" description="Helical" evidence="4">
    <location>
        <begin position="51"/>
        <end position="69"/>
    </location>
</feature>
<dbReference type="PANTHER" id="PTHR11361">
    <property type="entry name" value="DNA MISMATCH REPAIR PROTEIN MUTS FAMILY MEMBER"/>
    <property type="match status" value="1"/>
</dbReference>
<organism evidence="6 7">
    <name type="scientific">Sphingobacterium nematocida</name>
    <dbReference type="NCBI Taxonomy" id="1513896"/>
    <lineage>
        <taxon>Bacteria</taxon>
        <taxon>Pseudomonadati</taxon>
        <taxon>Bacteroidota</taxon>
        <taxon>Sphingobacteriia</taxon>
        <taxon>Sphingobacteriales</taxon>
        <taxon>Sphingobacteriaceae</taxon>
        <taxon>Sphingobacterium</taxon>
    </lineage>
</organism>
<dbReference type="Proteomes" id="UP000190150">
    <property type="component" value="Unassembled WGS sequence"/>
</dbReference>
<evidence type="ECO:0000256" key="1">
    <source>
        <dbReference type="ARBA" id="ARBA00022741"/>
    </source>
</evidence>
<dbReference type="InterPro" id="IPR000432">
    <property type="entry name" value="DNA_mismatch_repair_MutS_C"/>
</dbReference>
<keyword evidence="1" id="KW-0547">Nucleotide-binding</keyword>
<dbReference type="SMART" id="SM00534">
    <property type="entry name" value="MUTSac"/>
    <property type="match status" value="1"/>
</dbReference>
<dbReference type="STRING" id="1513896.SAMN05660841_04241"/>